<comment type="caution">
    <text evidence="3">The sequence shown here is derived from an EMBL/GenBank/DDBJ whole genome shotgun (WGS) entry which is preliminary data.</text>
</comment>
<protein>
    <submittedName>
        <fullName evidence="3">Uncharacterized protein</fullName>
    </submittedName>
</protein>
<keyword evidence="1" id="KW-0175">Coiled coil</keyword>
<dbReference type="Proteomes" id="UP001165122">
    <property type="component" value="Unassembled WGS sequence"/>
</dbReference>
<feature type="coiled-coil region" evidence="1">
    <location>
        <begin position="307"/>
        <end position="390"/>
    </location>
</feature>
<sequence length="502" mass="56524">MSRPSSSRSQRQRSLETSKRGNNSRSGVRTPGLIEGSLGGRGLRHDITNENSDSDDSSNSDSSSDSTLQKILNPHPSHLYPSDTETDSDAFSLQNLAQTTATHPKSTSALTSALSKTLKTSKTTNAHLTTTLTTLQNEIRTLKNQLHSSKSKLEKFDGLKGENEKLKLKVKEFSYDNRKLCNEIERLKQLKQSSEKRTKASLNGLRSALLTVESVVHSRSKNTKEYLKKLTQLQTSFARHLKNGYSNNPSYVAYEMLEKMSRVTAGLKDALERCDDGISSAASETAKNVTEGHIDDGGKGNIMGEICEELEGENGRLRREIERMKEEVEASRVEREQNHKLLPEYRLEIVRSRSGKEQAERELKEERGTVRELQRRLDECVLALRSAERERVEQKQFRRDQDNTDNIVIEEYYPPRTSASPPRWAHHPSSSASASAQNLPVTKPKNTLSEDEELFAKLLQKSNDKLLKDLKESVESKLETVVKQQTDFMLSRSLESASSDKS</sequence>
<feature type="coiled-coil region" evidence="1">
    <location>
        <begin position="125"/>
        <end position="152"/>
    </location>
</feature>
<dbReference type="EMBL" id="BRXW01000692">
    <property type="protein sequence ID" value="GMH74196.1"/>
    <property type="molecule type" value="Genomic_DNA"/>
</dbReference>
<feature type="compositionally biased region" description="Low complexity" evidence="2">
    <location>
        <begin position="418"/>
        <end position="436"/>
    </location>
</feature>
<proteinExistence type="predicted"/>
<evidence type="ECO:0000313" key="4">
    <source>
        <dbReference type="Proteomes" id="UP001165122"/>
    </source>
</evidence>
<gene>
    <name evidence="3" type="ORF">TrLO_g13852</name>
</gene>
<reference evidence="4" key="1">
    <citation type="journal article" date="2023" name="Commun. Biol.">
        <title>Genome analysis of Parmales, the sister group of diatoms, reveals the evolutionary specialization of diatoms from phago-mixotrophs to photoautotrophs.</title>
        <authorList>
            <person name="Ban H."/>
            <person name="Sato S."/>
            <person name="Yoshikawa S."/>
            <person name="Yamada K."/>
            <person name="Nakamura Y."/>
            <person name="Ichinomiya M."/>
            <person name="Sato N."/>
            <person name="Blanc-Mathieu R."/>
            <person name="Endo H."/>
            <person name="Kuwata A."/>
            <person name="Ogata H."/>
        </authorList>
    </citation>
    <scope>NUCLEOTIDE SEQUENCE [LARGE SCALE GENOMIC DNA]</scope>
    <source>
        <strain evidence="4">NIES 3700</strain>
    </source>
</reference>
<organism evidence="3 4">
    <name type="scientific">Triparma laevis f. longispina</name>
    <dbReference type="NCBI Taxonomy" id="1714387"/>
    <lineage>
        <taxon>Eukaryota</taxon>
        <taxon>Sar</taxon>
        <taxon>Stramenopiles</taxon>
        <taxon>Ochrophyta</taxon>
        <taxon>Bolidophyceae</taxon>
        <taxon>Parmales</taxon>
        <taxon>Triparmaceae</taxon>
        <taxon>Triparma</taxon>
    </lineage>
</organism>
<name>A0A9W7AJS3_9STRA</name>
<feature type="region of interest" description="Disordered" evidence="2">
    <location>
        <begin position="412"/>
        <end position="444"/>
    </location>
</feature>
<accession>A0A9W7AJS3</accession>
<evidence type="ECO:0000256" key="1">
    <source>
        <dbReference type="SAM" id="Coils"/>
    </source>
</evidence>
<dbReference type="OrthoDB" id="206438at2759"/>
<evidence type="ECO:0000256" key="2">
    <source>
        <dbReference type="SAM" id="MobiDB-lite"/>
    </source>
</evidence>
<evidence type="ECO:0000313" key="3">
    <source>
        <dbReference type="EMBL" id="GMH74196.1"/>
    </source>
</evidence>
<feature type="region of interest" description="Disordered" evidence="2">
    <location>
        <begin position="1"/>
        <end position="87"/>
    </location>
</feature>
<keyword evidence="4" id="KW-1185">Reference proteome</keyword>
<dbReference type="AlphaFoldDB" id="A0A9W7AJS3"/>